<keyword evidence="2" id="KW-0547">Nucleotide-binding</keyword>
<keyword evidence="4" id="KW-0808">Transferase</keyword>
<dbReference type="EMBL" id="JRNN01000054">
    <property type="protein sequence ID" value="KGF35239.1"/>
    <property type="molecule type" value="Genomic_DNA"/>
</dbReference>
<dbReference type="InterPro" id="IPR002624">
    <property type="entry name" value="DCK/DGK"/>
</dbReference>
<dbReference type="InterPro" id="IPR031314">
    <property type="entry name" value="DNK_dom"/>
</dbReference>
<dbReference type="PANTHER" id="PTHR10513">
    <property type="entry name" value="DEOXYNUCLEOSIDE KINASE"/>
    <property type="match status" value="1"/>
</dbReference>
<dbReference type="AlphaFoldDB" id="A0A096BPV6"/>
<evidence type="ECO:0000256" key="2">
    <source>
        <dbReference type="PIRSR" id="PIRSR000705-3"/>
    </source>
</evidence>
<dbReference type="GO" id="GO:0019136">
    <property type="term" value="F:deoxynucleoside kinase activity"/>
    <property type="evidence" value="ECO:0007669"/>
    <property type="project" value="InterPro"/>
</dbReference>
<organism evidence="4 5">
    <name type="scientific">Hoylesella buccalis DNF00853</name>
    <dbReference type="NCBI Taxonomy" id="1401074"/>
    <lineage>
        <taxon>Bacteria</taxon>
        <taxon>Pseudomonadati</taxon>
        <taxon>Bacteroidota</taxon>
        <taxon>Bacteroidia</taxon>
        <taxon>Bacteroidales</taxon>
        <taxon>Prevotellaceae</taxon>
        <taxon>Hoylesella</taxon>
    </lineage>
</organism>
<gene>
    <name evidence="4" type="ORF">HMPREF2137_05160</name>
</gene>
<protein>
    <submittedName>
        <fullName evidence="4">Deoxynucleoside kinase</fullName>
    </submittedName>
</protein>
<dbReference type="Gene3D" id="3.40.50.300">
    <property type="entry name" value="P-loop containing nucleotide triphosphate hydrolases"/>
    <property type="match status" value="1"/>
</dbReference>
<dbReference type="PIRSF" id="PIRSF000705">
    <property type="entry name" value="DNK"/>
    <property type="match status" value="1"/>
</dbReference>
<feature type="active site" description="Proton acceptor" evidence="1">
    <location>
        <position position="78"/>
    </location>
</feature>
<evidence type="ECO:0000313" key="5">
    <source>
        <dbReference type="Proteomes" id="UP000029556"/>
    </source>
</evidence>
<dbReference type="GO" id="GO:0005737">
    <property type="term" value="C:cytoplasm"/>
    <property type="evidence" value="ECO:0007669"/>
    <property type="project" value="TreeGrafter"/>
</dbReference>
<proteinExistence type="predicted"/>
<keyword evidence="4" id="KW-0418">Kinase</keyword>
<keyword evidence="2" id="KW-0067">ATP-binding</keyword>
<evidence type="ECO:0000256" key="1">
    <source>
        <dbReference type="PIRSR" id="PIRSR000705-1"/>
    </source>
</evidence>
<dbReference type="InterPro" id="IPR027417">
    <property type="entry name" value="P-loop_NTPase"/>
</dbReference>
<dbReference type="GO" id="GO:0005524">
    <property type="term" value="F:ATP binding"/>
    <property type="evidence" value="ECO:0007669"/>
    <property type="project" value="UniProtKB-KW"/>
</dbReference>
<dbReference type="Pfam" id="PF01712">
    <property type="entry name" value="dNK"/>
    <property type="match status" value="1"/>
</dbReference>
<comment type="caution">
    <text evidence="4">The sequence shown here is derived from an EMBL/GenBank/DDBJ whole genome shotgun (WGS) entry which is preliminary data.</text>
</comment>
<evidence type="ECO:0000259" key="3">
    <source>
        <dbReference type="Pfam" id="PF01712"/>
    </source>
</evidence>
<feature type="domain" description="Deoxynucleoside kinase" evidence="3">
    <location>
        <begin position="3"/>
        <end position="197"/>
    </location>
</feature>
<dbReference type="CDD" id="cd01673">
    <property type="entry name" value="dNK"/>
    <property type="match status" value="1"/>
</dbReference>
<dbReference type="Proteomes" id="UP000029556">
    <property type="component" value="Unassembled WGS sequence"/>
</dbReference>
<accession>A0A096BPV6</accession>
<dbReference type="RefSeq" id="WP_036872411.1">
    <property type="nucleotide sequence ID" value="NZ_JRNN01000054.1"/>
</dbReference>
<feature type="binding site" evidence="2">
    <location>
        <begin position="180"/>
        <end position="182"/>
    </location>
    <ligand>
        <name>ATP</name>
        <dbReference type="ChEBI" id="CHEBI:30616"/>
    </ligand>
</feature>
<dbReference type="PANTHER" id="PTHR10513:SF35">
    <property type="entry name" value="DEOXYADENOSINE KINASE"/>
    <property type="match status" value="1"/>
</dbReference>
<reference evidence="4 5" key="1">
    <citation type="submission" date="2014-07" db="EMBL/GenBank/DDBJ databases">
        <authorList>
            <person name="McCorrison J."/>
            <person name="Sanka R."/>
            <person name="Torralba M."/>
            <person name="Gillis M."/>
            <person name="Haft D.H."/>
            <person name="Methe B."/>
            <person name="Sutton G."/>
            <person name="Nelson K.E."/>
        </authorList>
    </citation>
    <scope>NUCLEOTIDE SEQUENCE [LARGE SCALE GENOMIC DNA]</scope>
    <source>
        <strain evidence="4 5">DNF00853</strain>
    </source>
</reference>
<dbReference type="InterPro" id="IPR050566">
    <property type="entry name" value="Deoxyribonucleoside_kinase"/>
</dbReference>
<evidence type="ECO:0000313" key="4">
    <source>
        <dbReference type="EMBL" id="KGF35239.1"/>
    </source>
</evidence>
<feature type="binding site" evidence="2">
    <location>
        <begin position="7"/>
        <end position="15"/>
    </location>
    <ligand>
        <name>ATP</name>
        <dbReference type="ChEBI" id="CHEBI:30616"/>
    </ligand>
</feature>
<name>A0A096BPV6_9BACT</name>
<dbReference type="OrthoDB" id="9776634at2"/>
<dbReference type="SUPFAM" id="SSF52540">
    <property type="entry name" value="P-loop containing nucleoside triphosphate hydrolases"/>
    <property type="match status" value="1"/>
</dbReference>
<sequence>MHIVIAGNIGSGKTTLTNMLVKHYGWTPKLESVDVNPYLDDYYRSIERWAFNLEVYFLKQRFHDLLDIAQSKETIVQDRSIYEGVYVFAANNRDMGHLSDRDFNTYMELFEAMMMAVKLPDLMIYLRSSVPNLVGHIQKRGRDYEQVIPLEYLTNLNERYEDFILNKYQGKKLIIEADALDFEHNPKDFSEIIDKIDAQLFGLFGNL</sequence>